<reference evidence="4" key="1">
    <citation type="journal article" date="2022" name="Int. J. Syst. Evol. Microbiol.">
        <title>Anaeromyxobacter oryzae sp. nov., Anaeromyxobacter diazotrophicus sp. nov. and Anaeromyxobacter paludicola sp. nov., isolated from paddy soils.</title>
        <authorList>
            <person name="Itoh H."/>
            <person name="Xu Z."/>
            <person name="Mise K."/>
            <person name="Masuda Y."/>
            <person name="Ushijima N."/>
            <person name="Hayakawa C."/>
            <person name="Shiratori Y."/>
            <person name="Senoo K."/>
        </authorList>
    </citation>
    <scope>NUCLEOTIDE SEQUENCE [LARGE SCALE GENOMIC DNA]</scope>
    <source>
        <strain evidence="4">Red232</strain>
    </source>
</reference>
<evidence type="ECO:0000313" key="4">
    <source>
        <dbReference type="Proteomes" id="UP001162891"/>
    </source>
</evidence>
<dbReference type="PROSITE" id="PS51257">
    <property type="entry name" value="PROKAR_LIPOPROTEIN"/>
    <property type="match status" value="1"/>
</dbReference>
<proteinExistence type="predicted"/>
<evidence type="ECO:0000256" key="1">
    <source>
        <dbReference type="SAM" id="MobiDB-lite"/>
    </source>
</evidence>
<name>A0ABM7X2D2_9BACT</name>
<keyword evidence="4" id="KW-1185">Reference proteome</keyword>
<dbReference type="Proteomes" id="UP001162891">
    <property type="component" value="Chromosome"/>
</dbReference>
<gene>
    <name evidence="3" type="ORF">AMOR_49550</name>
</gene>
<evidence type="ECO:0008006" key="5">
    <source>
        <dbReference type="Google" id="ProtNLM"/>
    </source>
</evidence>
<sequence length="184" mass="19342">MRLGAALLAAGALACAHAGGTPARDPRPPAPPGVAALPPGVSAVRDLAGDWTATSREPSTGKTFTFRYRLAPVLGGAWLAGEANAPDLGLEVRDLWGRDPETGRILRVVFDNQGTWATLFSSGWRGDQLVLEGVARAGGRATPVRETITRDGPDALVATWESDTGDGWKTYSVERLVRASSAPR</sequence>
<dbReference type="EMBL" id="AP025591">
    <property type="protein sequence ID" value="BDG05959.1"/>
    <property type="molecule type" value="Genomic_DNA"/>
</dbReference>
<dbReference type="RefSeq" id="WP_248355170.1">
    <property type="nucleotide sequence ID" value="NZ_AP025591.1"/>
</dbReference>
<feature type="region of interest" description="Disordered" evidence="1">
    <location>
        <begin position="18"/>
        <end position="39"/>
    </location>
</feature>
<feature type="signal peptide" evidence="2">
    <location>
        <begin position="1"/>
        <end position="18"/>
    </location>
</feature>
<accession>A0ABM7X2D2</accession>
<feature type="chain" id="PRO_5046688105" description="DUF1579 domain-containing protein" evidence="2">
    <location>
        <begin position="19"/>
        <end position="184"/>
    </location>
</feature>
<organism evidence="3 4">
    <name type="scientific">Anaeromyxobacter oryzae</name>
    <dbReference type="NCBI Taxonomy" id="2918170"/>
    <lineage>
        <taxon>Bacteria</taxon>
        <taxon>Pseudomonadati</taxon>
        <taxon>Myxococcota</taxon>
        <taxon>Myxococcia</taxon>
        <taxon>Myxococcales</taxon>
        <taxon>Cystobacterineae</taxon>
        <taxon>Anaeromyxobacteraceae</taxon>
        <taxon>Anaeromyxobacter</taxon>
    </lineage>
</organism>
<evidence type="ECO:0000256" key="2">
    <source>
        <dbReference type="SAM" id="SignalP"/>
    </source>
</evidence>
<protein>
    <recommendedName>
        <fullName evidence="5">DUF1579 domain-containing protein</fullName>
    </recommendedName>
</protein>
<evidence type="ECO:0000313" key="3">
    <source>
        <dbReference type="EMBL" id="BDG05959.1"/>
    </source>
</evidence>
<keyword evidence="2" id="KW-0732">Signal</keyword>